<evidence type="ECO:0000313" key="1">
    <source>
        <dbReference type="EMBL" id="OMP04360.1"/>
    </source>
</evidence>
<proteinExistence type="predicted"/>
<evidence type="ECO:0000313" key="2">
    <source>
        <dbReference type="Proteomes" id="UP000187203"/>
    </source>
</evidence>
<organism evidence="1 2">
    <name type="scientific">Corchorus olitorius</name>
    <dbReference type="NCBI Taxonomy" id="93759"/>
    <lineage>
        <taxon>Eukaryota</taxon>
        <taxon>Viridiplantae</taxon>
        <taxon>Streptophyta</taxon>
        <taxon>Embryophyta</taxon>
        <taxon>Tracheophyta</taxon>
        <taxon>Spermatophyta</taxon>
        <taxon>Magnoliopsida</taxon>
        <taxon>eudicotyledons</taxon>
        <taxon>Gunneridae</taxon>
        <taxon>Pentapetalae</taxon>
        <taxon>rosids</taxon>
        <taxon>malvids</taxon>
        <taxon>Malvales</taxon>
        <taxon>Malvaceae</taxon>
        <taxon>Grewioideae</taxon>
        <taxon>Apeibeae</taxon>
        <taxon>Corchorus</taxon>
    </lineage>
</organism>
<name>A0A1R3KB87_9ROSI</name>
<accession>A0A1R3KB87</accession>
<sequence length="163" mass="18431">MAGDSRKGNLWCYNYQLTLIPKFSRLIRSQSMAKGYDTDEVEEAEDEDYDMAGDDWLMNKEMEERVGEGDKIAGNSAAEDKMAISEADKTTISEGDRIAGVVRELHGEIEKLKKESLLNEKEGLLNEKEGFLKLERIIKSSIDELGHDIRNSIEITLRSAIDK</sequence>
<gene>
    <name evidence="1" type="ORF">COLO4_09726</name>
</gene>
<dbReference type="EMBL" id="AWUE01014265">
    <property type="protein sequence ID" value="OMP04360.1"/>
    <property type="molecule type" value="Genomic_DNA"/>
</dbReference>
<keyword evidence="2" id="KW-1185">Reference proteome</keyword>
<comment type="caution">
    <text evidence="1">The sequence shown here is derived from an EMBL/GenBank/DDBJ whole genome shotgun (WGS) entry which is preliminary data.</text>
</comment>
<dbReference type="AlphaFoldDB" id="A0A1R3KB87"/>
<protein>
    <submittedName>
        <fullName evidence="1">Uncharacterized protein</fullName>
    </submittedName>
</protein>
<reference evidence="2" key="1">
    <citation type="submission" date="2013-09" db="EMBL/GenBank/DDBJ databases">
        <title>Corchorus olitorius genome sequencing.</title>
        <authorList>
            <person name="Alam M."/>
            <person name="Haque M.S."/>
            <person name="Islam M.S."/>
            <person name="Emdad E.M."/>
            <person name="Islam M.M."/>
            <person name="Ahmed B."/>
            <person name="Halim A."/>
            <person name="Hossen Q.M.M."/>
            <person name="Hossain M.Z."/>
            <person name="Ahmed R."/>
            <person name="Khan M.M."/>
            <person name="Islam R."/>
            <person name="Rashid M.M."/>
            <person name="Khan S.A."/>
            <person name="Rahman M.S."/>
            <person name="Alam M."/>
            <person name="Yahiya A.S."/>
            <person name="Khan M.S."/>
            <person name="Azam M.S."/>
            <person name="Haque T."/>
            <person name="Lashkar M.Z.H."/>
            <person name="Akhand A.I."/>
            <person name="Morshed G."/>
            <person name="Roy S."/>
            <person name="Uddin K.S."/>
            <person name="Rabeya T."/>
            <person name="Hossain A.S."/>
            <person name="Chowdhury A."/>
            <person name="Snigdha A.R."/>
            <person name="Mortoza M.S."/>
            <person name="Matin S.A."/>
            <person name="Hoque S.M.E."/>
            <person name="Islam M.K."/>
            <person name="Roy D.K."/>
            <person name="Haider R."/>
            <person name="Moosa M.M."/>
            <person name="Elias S.M."/>
            <person name="Hasan A.M."/>
            <person name="Jahan S."/>
            <person name="Shafiuddin M."/>
            <person name="Mahmood N."/>
            <person name="Shommy N.S."/>
        </authorList>
    </citation>
    <scope>NUCLEOTIDE SEQUENCE [LARGE SCALE GENOMIC DNA]</scope>
    <source>
        <strain evidence="2">cv. O-4</strain>
    </source>
</reference>
<dbReference type="Proteomes" id="UP000187203">
    <property type="component" value="Unassembled WGS sequence"/>
</dbReference>